<comment type="caution">
    <text evidence="3">The sequence shown here is derived from an EMBL/GenBank/DDBJ whole genome shotgun (WGS) entry which is preliminary data.</text>
</comment>
<evidence type="ECO:0000256" key="2">
    <source>
        <dbReference type="SAM" id="Phobius"/>
    </source>
</evidence>
<reference evidence="3 4" key="1">
    <citation type="submission" date="2020-02" db="EMBL/GenBank/DDBJ databases">
        <title>Identification and distribution of gene clusters putatively required for synthesis of sphingolipid metabolism inhibitors in phylogenetically diverse species of the filamentous fungus Fusarium.</title>
        <authorList>
            <person name="Kim H.-S."/>
            <person name="Busman M."/>
            <person name="Brown D.W."/>
            <person name="Divon H."/>
            <person name="Uhlig S."/>
            <person name="Proctor R.H."/>
        </authorList>
    </citation>
    <scope>NUCLEOTIDE SEQUENCE [LARGE SCALE GENOMIC DNA]</scope>
    <source>
        <strain evidence="3 4">NRRL 2903</strain>
    </source>
</reference>
<evidence type="ECO:0000256" key="1">
    <source>
        <dbReference type="SAM" id="MobiDB-lite"/>
    </source>
</evidence>
<name>A0AAN6BYA5_FUSAU</name>
<proteinExistence type="predicted"/>
<feature type="transmembrane region" description="Helical" evidence="2">
    <location>
        <begin position="216"/>
        <end position="234"/>
    </location>
</feature>
<sequence length="356" mass="39462">MHAVFETISEWAPFQIDALGLVTIFGAKEMNTSIGNLTKSWVTEWLPILGSYAVANNEIADPEHGYVLYNITDGIMATDIAAWLTRWLSSFPPNYASTVITLEMNERRLPATRSIFSMAIGGSAMVLSICLAVLTADPWGIANSLAMCGQVFVRQHMVGQLRSSMDETISKAYDDPGEDVKAFLTLPNGKAVTIRGSRGLVVGCIVTDARPRNSRLYFLARAIGWGFFAAHAIALGMSNLFNQIVTVTIMLTATYLTATRVGDNSEMIGSRLRLKVDMGNPEWTRSPAYAKMGMMPAEEDKMVHWSLMPHRSNTTWWTRYHERHFTLSPRSTVIGQDSQIGEKGPEQVSRETTAER</sequence>
<keyword evidence="4" id="KW-1185">Reference proteome</keyword>
<feature type="region of interest" description="Disordered" evidence="1">
    <location>
        <begin position="331"/>
        <end position="356"/>
    </location>
</feature>
<feature type="transmembrane region" description="Helical" evidence="2">
    <location>
        <begin position="114"/>
        <end position="134"/>
    </location>
</feature>
<dbReference type="EMBL" id="JAAMOD010000250">
    <property type="protein sequence ID" value="KAF5233615.1"/>
    <property type="molecule type" value="Genomic_DNA"/>
</dbReference>
<gene>
    <name evidence="3" type="ORF">FAUST_8051</name>
</gene>
<keyword evidence="2" id="KW-0472">Membrane</keyword>
<dbReference type="Proteomes" id="UP000537989">
    <property type="component" value="Unassembled WGS sequence"/>
</dbReference>
<feature type="compositionally biased region" description="Basic and acidic residues" evidence="1">
    <location>
        <begin position="343"/>
        <end position="356"/>
    </location>
</feature>
<evidence type="ECO:0000313" key="4">
    <source>
        <dbReference type="Proteomes" id="UP000537989"/>
    </source>
</evidence>
<protein>
    <submittedName>
        <fullName evidence="3">Uncharacterized protein</fullName>
    </submittedName>
</protein>
<accession>A0AAN6BYA5</accession>
<organism evidence="3 4">
    <name type="scientific">Fusarium austroamericanum</name>
    <dbReference type="NCBI Taxonomy" id="282268"/>
    <lineage>
        <taxon>Eukaryota</taxon>
        <taxon>Fungi</taxon>
        <taxon>Dikarya</taxon>
        <taxon>Ascomycota</taxon>
        <taxon>Pezizomycotina</taxon>
        <taxon>Sordariomycetes</taxon>
        <taxon>Hypocreomycetidae</taxon>
        <taxon>Hypocreales</taxon>
        <taxon>Nectriaceae</taxon>
        <taxon>Fusarium</taxon>
    </lineage>
</organism>
<keyword evidence="2" id="KW-1133">Transmembrane helix</keyword>
<dbReference type="AlphaFoldDB" id="A0AAN6BYA5"/>
<keyword evidence="2" id="KW-0812">Transmembrane</keyword>
<evidence type="ECO:0000313" key="3">
    <source>
        <dbReference type="EMBL" id="KAF5233615.1"/>
    </source>
</evidence>